<dbReference type="OMA" id="WRFNFLL"/>
<evidence type="ECO:0000313" key="4">
    <source>
        <dbReference type="EMBL" id="PDK41490.1"/>
    </source>
</evidence>
<name>A0A7X0W436_LISWE</name>
<reference evidence="4 5" key="1">
    <citation type="submission" date="2017-09" db="EMBL/GenBank/DDBJ databases">
        <title>Draft Genomes of 144 Listeria Monocytogenes isolates from foods.</title>
        <authorList>
            <person name="Wu C.H."/>
            <person name="Ng J."/>
            <person name="Kiang D."/>
            <person name="Chen C.-Y."/>
            <person name="Frink S."/>
            <person name="Lafrades M."/>
            <person name="Morales C."/>
            <person name="Park P."/>
            <person name="Zwick M."/>
        </authorList>
    </citation>
    <scope>NUCLEOTIDE SEQUENCE [LARGE SCALE GENOMIC DNA]</scope>
    <source>
        <strain evidence="4 5">CDPHFDLB-F14M01633.75-2</strain>
    </source>
</reference>
<feature type="transmembrane region" description="Helical" evidence="1">
    <location>
        <begin position="38"/>
        <end position="59"/>
    </location>
</feature>
<dbReference type="Proteomes" id="UP000522007">
    <property type="component" value="Unassembled WGS sequence"/>
</dbReference>
<evidence type="ECO:0000313" key="5">
    <source>
        <dbReference type="Proteomes" id="UP000219632"/>
    </source>
</evidence>
<keyword evidence="5" id="KW-1185">Reference proteome</keyword>
<dbReference type="EMBL" id="JAAROP010000001">
    <property type="protein sequence ID" value="MBC1321927.1"/>
    <property type="molecule type" value="Genomic_DNA"/>
</dbReference>
<dbReference type="InterPro" id="IPR024515">
    <property type="entry name" value="DUF3397"/>
</dbReference>
<dbReference type="InterPro" id="IPR016945">
    <property type="entry name" value="UCP030092"/>
</dbReference>
<dbReference type="EMBL" id="JAAROP010000001">
    <property type="protein sequence ID" value="MBC1321436.1"/>
    <property type="molecule type" value="Genomic_DNA"/>
</dbReference>
<reference evidence="2 6" key="2">
    <citation type="submission" date="2020-03" db="EMBL/GenBank/DDBJ databases">
        <title>Soil Listeria distribution.</title>
        <authorList>
            <person name="Liao J."/>
            <person name="Wiedmann M."/>
        </authorList>
    </citation>
    <scope>NUCLEOTIDE SEQUENCE [LARGE SCALE GENOMIC DNA]</scope>
    <source>
        <strain evidence="2 6">FSL L7-1829</strain>
    </source>
</reference>
<evidence type="ECO:0000313" key="6">
    <source>
        <dbReference type="Proteomes" id="UP000522007"/>
    </source>
</evidence>
<sequence length="128" mass="15138">MFDWLTNSTAIIIVLPVIIFILTMLLSGFRFRKTQRRIMLSADVSTIFLIIAVHFFMMVLFNKSFLLYILLFLFILGIVIVVIAAKKEGEIQYRKIIRGYWRLCFFIFALLYVALYLYGIIYSLILQF</sequence>
<dbReference type="AlphaFoldDB" id="A0A7X0W436"/>
<comment type="caution">
    <text evidence="2">The sequence shown here is derived from an EMBL/GenBank/DDBJ whole genome shotgun (WGS) entry which is preliminary data.</text>
</comment>
<gene>
    <name evidence="4" type="ORF">AFZ32_07005</name>
    <name evidence="2" type="ORF">HB853_00640</name>
    <name evidence="3" type="ORF">HB853_03105</name>
</gene>
<dbReference type="EMBL" id="NYPG01000003">
    <property type="protein sequence ID" value="PDK41490.1"/>
    <property type="molecule type" value="Genomic_DNA"/>
</dbReference>
<protein>
    <submittedName>
        <fullName evidence="2">DUF3397 domain-containing protein</fullName>
    </submittedName>
</protein>
<dbReference type="Pfam" id="PF11877">
    <property type="entry name" value="DUF3397"/>
    <property type="match status" value="1"/>
</dbReference>
<dbReference type="PIRSF" id="PIRSF030092">
    <property type="entry name" value="UCP030092"/>
    <property type="match status" value="1"/>
</dbReference>
<keyword evidence="1" id="KW-1133">Transmembrane helix</keyword>
<keyword evidence="1" id="KW-0812">Transmembrane</keyword>
<organism evidence="2 6">
    <name type="scientific">Listeria welshimeri</name>
    <dbReference type="NCBI Taxonomy" id="1643"/>
    <lineage>
        <taxon>Bacteria</taxon>
        <taxon>Bacillati</taxon>
        <taxon>Bacillota</taxon>
        <taxon>Bacilli</taxon>
        <taxon>Bacillales</taxon>
        <taxon>Listeriaceae</taxon>
        <taxon>Listeria</taxon>
    </lineage>
</organism>
<feature type="transmembrane region" description="Helical" evidence="1">
    <location>
        <begin position="6"/>
        <end position="26"/>
    </location>
</feature>
<evidence type="ECO:0000256" key="1">
    <source>
        <dbReference type="SAM" id="Phobius"/>
    </source>
</evidence>
<evidence type="ECO:0000313" key="3">
    <source>
        <dbReference type="EMBL" id="MBC1321927.1"/>
    </source>
</evidence>
<dbReference type="Proteomes" id="UP000219632">
    <property type="component" value="Unassembled WGS sequence"/>
</dbReference>
<dbReference type="GeneID" id="61189959"/>
<evidence type="ECO:0000313" key="2">
    <source>
        <dbReference type="EMBL" id="MBC1321436.1"/>
    </source>
</evidence>
<accession>A0A7X0W436</accession>
<proteinExistence type="predicted"/>
<feature type="transmembrane region" description="Helical" evidence="1">
    <location>
        <begin position="105"/>
        <end position="125"/>
    </location>
</feature>
<feature type="transmembrane region" description="Helical" evidence="1">
    <location>
        <begin position="65"/>
        <end position="85"/>
    </location>
</feature>
<dbReference type="RefSeq" id="WP_011702821.1">
    <property type="nucleotide sequence ID" value="NZ_CBCSAN010000003.1"/>
</dbReference>
<keyword evidence="1" id="KW-0472">Membrane</keyword>